<protein>
    <recommendedName>
        <fullName evidence="2">Glucose-methanol-choline oxidoreductase N-terminal domain-containing protein</fullName>
    </recommendedName>
</protein>
<evidence type="ECO:0000259" key="2">
    <source>
        <dbReference type="PROSITE" id="PS00623"/>
    </source>
</evidence>
<dbReference type="PROSITE" id="PS00623">
    <property type="entry name" value="GMC_OXRED_1"/>
    <property type="match status" value="1"/>
</dbReference>
<dbReference type="AlphaFoldDB" id="A0AAD6VI95"/>
<dbReference type="EMBL" id="JARJCW010000028">
    <property type="protein sequence ID" value="KAJ7210438.1"/>
    <property type="molecule type" value="Genomic_DNA"/>
</dbReference>
<comment type="similarity">
    <text evidence="1">Belongs to the GMC oxidoreductase family.</text>
</comment>
<feature type="domain" description="Glucose-methanol-choline oxidoreductase N-terminal" evidence="2">
    <location>
        <begin position="67"/>
        <end position="90"/>
    </location>
</feature>
<proteinExistence type="inferred from homology"/>
<dbReference type="GO" id="GO:0016614">
    <property type="term" value="F:oxidoreductase activity, acting on CH-OH group of donors"/>
    <property type="evidence" value="ECO:0007669"/>
    <property type="project" value="InterPro"/>
</dbReference>
<dbReference type="SUPFAM" id="SSF51905">
    <property type="entry name" value="FAD/NAD(P)-binding domain"/>
    <property type="match status" value="1"/>
</dbReference>
<evidence type="ECO:0000313" key="3">
    <source>
        <dbReference type="EMBL" id="KAJ7210438.1"/>
    </source>
</evidence>
<dbReference type="Proteomes" id="UP001219525">
    <property type="component" value="Unassembled WGS sequence"/>
</dbReference>
<keyword evidence="4" id="KW-1185">Reference proteome</keyword>
<dbReference type="Gene3D" id="3.30.560.10">
    <property type="entry name" value="Glucose Oxidase, domain 3"/>
    <property type="match status" value="1"/>
</dbReference>
<accession>A0AAD6VI95</accession>
<reference evidence="3" key="1">
    <citation type="submission" date="2023-03" db="EMBL/GenBank/DDBJ databases">
        <title>Massive genome expansion in bonnet fungi (Mycena s.s.) driven by repeated elements and novel gene families across ecological guilds.</title>
        <authorList>
            <consortium name="Lawrence Berkeley National Laboratory"/>
            <person name="Harder C.B."/>
            <person name="Miyauchi S."/>
            <person name="Viragh M."/>
            <person name="Kuo A."/>
            <person name="Thoen E."/>
            <person name="Andreopoulos B."/>
            <person name="Lu D."/>
            <person name="Skrede I."/>
            <person name="Drula E."/>
            <person name="Henrissat B."/>
            <person name="Morin E."/>
            <person name="Kohler A."/>
            <person name="Barry K."/>
            <person name="LaButti K."/>
            <person name="Morin E."/>
            <person name="Salamov A."/>
            <person name="Lipzen A."/>
            <person name="Mereny Z."/>
            <person name="Hegedus B."/>
            <person name="Baldrian P."/>
            <person name="Stursova M."/>
            <person name="Weitz H."/>
            <person name="Taylor A."/>
            <person name="Grigoriev I.V."/>
            <person name="Nagy L.G."/>
            <person name="Martin F."/>
            <person name="Kauserud H."/>
        </authorList>
    </citation>
    <scope>NUCLEOTIDE SEQUENCE</scope>
    <source>
        <strain evidence="3">9144</strain>
    </source>
</reference>
<dbReference type="InterPro" id="IPR036188">
    <property type="entry name" value="FAD/NAD-bd_sf"/>
</dbReference>
<dbReference type="InterPro" id="IPR000172">
    <property type="entry name" value="GMC_OxRdtase_N"/>
</dbReference>
<keyword evidence="1" id="KW-0274">FAD</keyword>
<comment type="caution">
    <text evidence="3">The sequence shown here is derived from an EMBL/GenBank/DDBJ whole genome shotgun (WGS) entry which is preliminary data.</text>
</comment>
<dbReference type="GO" id="GO:0050660">
    <property type="term" value="F:flavin adenine dinucleotide binding"/>
    <property type="evidence" value="ECO:0007669"/>
    <property type="project" value="InterPro"/>
</dbReference>
<gene>
    <name evidence="3" type="ORF">GGX14DRAFT_625567</name>
</gene>
<sequence>MTSPHVIEAEYDLVFSGGGTVACAHHKQHIQPGQFFTYLAPTSPTVKYVVSKPSDYLTGRSLAIPTGRCIGGSSSINTVVYNHPAASNFDDWENDFSNPVGLPRSSSRCCRRSLAVSVGGFKVRFQVETYEIDPDDLAKQFVDEFKLGPKFEKDRPLTDDGNEFGTGSINAFHVRRTLAAALDAH</sequence>
<keyword evidence="1" id="KW-0285">Flavoprotein</keyword>
<evidence type="ECO:0000256" key="1">
    <source>
        <dbReference type="RuleBase" id="RU003968"/>
    </source>
</evidence>
<dbReference type="Pfam" id="PF00732">
    <property type="entry name" value="GMC_oxred_N"/>
    <property type="match status" value="1"/>
</dbReference>
<evidence type="ECO:0000313" key="4">
    <source>
        <dbReference type="Proteomes" id="UP001219525"/>
    </source>
</evidence>
<organism evidence="3 4">
    <name type="scientific">Mycena pura</name>
    <dbReference type="NCBI Taxonomy" id="153505"/>
    <lineage>
        <taxon>Eukaryota</taxon>
        <taxon>Fungi</taxon>
        <taxon>Dikarya</taxon>
        <taxon>Basidiomycota</taxon>
        <taxon>Agaricomycotina</taxon>
        <taxon>Agaricomycetes</taxon>
        <taxon>Agaricomycetidae</taxon>
        <taxon>Agaricales</taxon>
        <taxon>Marasmiineae</taxon>
        <taxon>Mycenaceae</taxon>
        <taxon>Mycena</taxon>
    </lineage>
</organism>
<name>A0AAD6VI95_9AGAR</name>
<dbReference type="Gene3D" id="3.50.50.60">
    <property type="entry name" value="FAD/NAD(P)-binding domain"/>
    <property type="match status" value="1"/>
</dbReference>